<keyword evidence="4" id="KW-1185">Reference proteome</keyword>
<name>A0A176VVG3_MARPO</name>
<evidence type="ECO:0000313" key="4">
    <source>
        <dbReference type="Proteomes" id="UP000077202"/>
    </source>
</evidence>
<keyword evidence="1" id="KW-0511">Multifunctional enzyme</keyword>
<feature type="domain" description="Reverse transcriptase/retrotransposon-derived protein RNase H-like" evidence="2">
    <location>
        <begin position="226"/>
        <end position="279"/>
    </location>
</feature>
<accession>A0A176VVG3</accession>
<evidence type="ECO:0000313" key="3">
    <source>
        <dbReference type="EMBL" id="OAE24794.1"/>
    </source>
</evidence>
<gene>
    <name evidence="3" type="ORF">AXG93_3086s1010</name>
</gene>
<evidence type="ECO:0000259" key="2">
    <source>
        <dbReference type="Pfam" id="PF17919"/>
    </source>
</evidence>
<dbReference type="PANTHER" id="PTHR37984">
    <property type="entry name" value="PROTEIN CBG26694"/>
    <property type="match status" value="1"/>
</dbReference>
<dbReference type="InterPro" id="IPR041577">
    <property type="entry name" value="RT_RNaseH_2"/>
</dbReference>
<dbReference type="AlphaFoldDB" id="A0A176VVG3"/>
<dbReference type="GO" id="GO:0003824">
    <property type="term" value="F:catalytic activity"/>
    <property type="evidence" value="ECO:0007669"/>
    <property type="project" value="UniProtKB-KW"/>
</dbReference>
<evidence type="ECO:0000256" key="1">
    <source>
        <dbReference type="ARBA" id="ARBA00023268"/>
    </source>
</evidence>
<dbReference type="EMBL" id="LVLJ01002474">
    <property type="protein sequence ID" value="OAE24794.1"/>
    <property type="molecule type" value="Genomic_DNA"/>
</dbReference>
<dbReference type="PANTHER" id="PTHR37984:SF5">
    <property type="entry name" value="PROTEIN NYNRIN-LIKE"/>
    <property type="match status" value="1"/>
</dbReference>
<dbReference type="Gene3D" id="3.30.70.270">
    <property type="match status" value="2"/>
</dbReference>
<dbReference type="InterPro" id="IPR043128">
    <property type="entry name" value="Rev_trsase/Diguanyl_cyclase"/>
</dbReference>
<organism evidence="3 4">
    <name type="scientific">Marchantia polymorpha subsp. ruderalis</name>
    <dbReference type="NCBI Taxonomy" id="1480154"/>
    <lineage>
        <taxon>Eukaryota</taxon>
        <taxon>Viridiplantae</taxon>
        <taxon>Streptophyta</taxon>
        <taxon>Embryophyta</taxon>
        <taxon>Marchantiophyta</taxon>
        <taxon>Marchantiopsida</taxon>
        <taxon>Marchantiidae</taxon>
        <taxon>Marchantiales</taxon>
        <taxon>Marchantiaceae</taxon>
        <taxon>Marchantia</taxon>
    </lineage>
</organism>
<dbReference type="Proteomes" id="UP000077202">
    <property type="component" value="Unassembled WGS sequence"/>
</dbReference>
<dbReference type="FunFam" id="3.30.70.270:FF:000023">
    <property type="entry name" value="Pol"/>
    <property type="match status" value="1"/>
</dbReference>
<comment type="caution">
    <text evidence="3">The sequence shown here is derived from an EMBL/GenBank/DDBJ whole genome shotgun (WGS) entry which is preliminary data.</text>
</comment>
<dbReference type="InterPro" id="IPR043502">
    <property type="entry name" value="DNA/RNA_pol_sf"/>
</dbReference>
<reference evidence="3" key="1">
    <citation type="submission" date="2016-03" db="EMBL/GenBank/DDBJ databases">
        <title>Mechanisms controlling the formation of the plant cell surface in tip-growing cells are functionally conserved among land plants.</title>
        <authorList>
            <person name="Honkanen S."/>
            <person name="Jones V.A."/>
            <person name="Morieri G."/>
            <person name="Champion C."/>
            <person name="Hetherington A.J."/>
            <person name="Kelly S."/>
            <person name="Saint-Marcoux D."/>
            <person name="Proust H."/>
            <person name="Prescott H."/>
            <person name="Dolan L."/>
        </authorList>
    </citation>
    <scope>NUCLEOTIDE SEQUENCE [LARGE SCALE GENOMIC DNA]</scope>
    <source>
        <tissue evidence="3">Whole gametophyte</tissue>
    </source>
</reference>
<dbReference type="InterPro" id="IPR050951">
    <property type="entry name" value="Retrovirus_Pol_polyprotein"/>
</dbReference>
<dbReference type="SUPFAM" id="SSF56672">
    <property type="entry name" value="DNA/RNA polymerases"/>
    <property type="match status" value="1"/>
</dbReference>
<dbReference type="Pfam" id="PF17919">
    <property type="entry name" value="RT_RNaseH_2"/>
    <property type="match status" value="1"/>
</dbReference>
<sequence length="312" mass="35142">MVTEVSDSSVEKTVAPIVSTSEVAVGESTQPVEIKASLAVLIEVPADGTVERSKERTEMVVAQVGGTVVDVADVTLPSSPVEDVRPEEEFKTSGEEVKTLEVTFPDFLEDSVVPLLKYLDRKREKCVVSKEQTFDKCRESPLSLHPEKCFFFMTSGILLGHPVSAERIAVDAEKVKVILALEPPTNLRELWAFLGHVGYYRRFIKMYAITATSLTKLLRKDEPYEWEEEQQKAFEELKDKLTSASVLRSPDWNKLYHVFVDTLAFAIGAVLSQRVENRRDYNHPHNLKFVQSKPARIASNPTLKNQGKYILE</sequence>
<protein>
    <recommendedName>
        <fullName evidence="2">Reverse transcriptase/retrotransposon-derived protein RNase H-like domain-containing protein</fullName>
    </recommendedName>
</protein>
<proteinExistence type="predicted"/>